<feature type="compositionally biased region" description="Acidic residues" evidence="1">
    <location>
        <begin position="177"/>
        <end position="189"/>
    </location>
</feature>
<dbReference type="Proteomes" id="UP001244341">
    <property type="component" value="Chromosome 1b"/>
</dbReference>
<feature type="compositionally biased region" description="Basic residues" evidence="1">
    <location>
        <begin position="154"/>
        <end position="165"/>
    </location>
</feature>
<protein>
    <submittedName>
        <fullName evidence="2">Uncharacterized protein</fullName>
    </submittedName>
</protein>
<dbReference type="EMBL" id="CP126208">
    <property type="protein sequence ID" value="WIA08538.1"/>
    <property type="molecule type" value="Genomic_DNA"/>
</dbReference>
<name>A0ABY8TM24_TETOB</name>
<gene>
    <name evidence="2" type="ORF">OEZ85_007970</name>
</gene>
<feature type="compositionally biased region" description="Polar residues" evidence="1">
    <location>
        <begin position="370"/>
        <end position="379"/>
    </location>
</feature>
<feature type="compositionally biased region" description="Polar residues" evidence="1">
    <location>
        <begin position="120"/>
        <end position="129"/>
    </location>
</feature>
<proteinExistence type="predicted"/>
<accession>A0ABY8TM24</accession>
<keyword evidence="3" id="KW-1185">Reference proteome</keyword>
<evidence type="ECO:0000256" key="1">
    <source>
        <dbReference type="SAM" id="MobiDB-lite"/>
    </source>
</evidence>
<evidence type="ECO:0000313" key="2">
    <source>
        <dbReference type="EMBL" id="WIA08538.1"/>
    </source>
</evidence>
<reference evidence="2 3" key="1">
    <citation type="submission" date="2023-05" db="EMBL/GenBank/DDBJ databases">
        <title>A 100% complete, gapless, phased diploid assembly of the Scenedesmus obliquus UTEX 3031 genome.</title>
        <authorList>
            <person name="Biondi T.C."/>
            <person name="Hanschen E.R."/>
            <person name="Kwon T."/>
            <person name="Eng W."/>
            <person name="Kruse C.P.S."/>
            <person name="Koehler S.I."/>
            <person name="Kunde Y."/>
            <person name="Gleasner C.D."/>
            <person name="You Mak K.T."/>
            <person name="Polle J."/>
            <person name="Hovde B.T."/>
            <person name="Starkenburg S.R."/>
        </authorList>
    </citation>
    <scope>NUCLEOTIDE SEQUENCE [LARGE SCALE GENOMIC DNA]</scope>
    <source>
        <strain evidence="2 3">DOE0152z</strain>
    </source>
</reference>
<evidence type="ECO:0000313" key="3">
    <source>
        <dbReference type="Proteomes" id="UP001244341"/>
    </source>
</evidence>
<sequence length="662" mass="69453">MGNIVKVDSGEVEIRGSKRAALLHKGDKGHGGIMLTKGTSDKPPKLHMAIVEPDVGATLPDTFELFPAASEDPADLTRKNHYRVEFQTGGSSHIASKQELDTATSAKKTKLTTKKHDVNGHSSETMHQTTEVKSGIAVKTTHVARVETTDQGTKMKKQAKQKKKPLGTGNHRLLLQTDDDTGYGDEETLNDSQVGVDDNGVSVQASNNINLAAGTNTNIVTGGADANNTAIQQTANTFEVAVLGPAEVGGRRLLAAERKQGLFHLSGAGMKVDTKDRPASIKGNQVTVDSADVELKGSKSAKIVHKGPGGQGGMMFTKGAAGSTSPAVHVVVMENDASTPQQPDLFTTEGPAPLAGKNHFRIELKKDGSSHTASAQVPETATKKKTKVTTKQHTVDGHASETVHVTTEVAADGKLTKTKQMARVVNNNKGHSMAATTTMKKKTVATGNHRLLLQDDLDDDAGYGNEETLTDSNVGVDDKGVSMQASNNINLAAGTNTNIVTGAAEANNTAIQQTANTFEVTVSGPAEVGGRRLLAAERRQSLFRLDAEGGIHMESKTGMTVQADTLQVTGSLAASDGLQVTGPLVANTGIEVKGDVALAGNLVIPSGATELSFKIGSWTLSEDLNTGDLVFKYKGSSKQAVLRNPLKSSACPGSKLAKWCVE</sequence>
<feature type="region of interest" description="Disordered" evidence="1">
    <location>
        <begin position="147"/>
        <end position="196"/>
    </location>
</feature>
<organism evidence="2 3">
    <name type="scientific">Tetradesmus obliquus</name>
    <name type="common">Green alga</name>
    <name type="synonym">Acutodesmus obliquus</name>
    <dbReference type="NCBI Taxonomy" id="3088"/>
    <lineage>
        <taxon>Eukaryota</taxon>
        <taxon>Viridiplantae</taxon>
        <taxon>Chlorophyta</taxon>
        <taxon>core chlorophytes</taxon>
        <taxon>Chlorophyceae</taxon>
        <taxon>CS clade</taxon>
        <taxon>Sphaeropleales</taxon>
        <taxon>Scenedesmaceae</taxon>
        <taxon>Tetradesmus</taxon>
    </lineage>
</organism>
<feature type="region of interest" description="Disordered" evidence="1">
    <location>
        <begin position="367"/>
        <end position="397"/>
    </location>
</feature>
<feature type="region of interest" description="Disordered" evidence="1">
    <location>
        <begin position="110"/>
        <end position="129"/>
    </location>
</feature>